<evidence type="ECO:0000313" key="3">
    <source>
        <dbReference type="Proteomes" id="UP000674416"/>
    </source>
</evidence>
<organism evidence="2 3">
    <name type="scientific">Bacillus capparidis</name>
    <dbReference type="NCBI Taxonomy" id="1840411"/>
    <lineage>
        <taxon>Bacteria</taxon>
        <taxon>Bacillati</taxon>
        <taxon>Bacillota</taxon>
        <taxon>Bacilli</taxon>
        <taxon>Bacillales</taxon>
        <taxon>Bacillaceae</taxon>
        <taxon>Bacillus</taxon>
    </lineage>
</organism>
<dbReference type="PANTHER" id="PTHR43162:SF1">
    <property type="entry name" value="PRESTALK A DIFFERENTIATION PROTEIN A"/>
    <property type="match status" value="1"/>
</dbReference>
<dbReference type="RefSeq" id="WP_312883767.1">
    <property type="nucleotide sequence ID" value="NZ_JAFDST010000001.1"/>
</dbReference>
<reference evidence="2 3" key="1">
    <citation type="submission" date="2021-01" db="EMBL/GenBank/DDBJ databases">
        <title>Genomic Encyclopedia of Type Strains, Phase IV (KMG-IV): sequencing the most valuable type-strain genomes for metagenomic binning, comparative biology and taxonomic classification.</title>
        <authorList>
            <person name="Goeker M."/>
        </authorList>
    </citation>
    <scope>NUCLEOTIDE SEQUENCE [LARGE SCALE GENOMIC DNA]</scope>
    <source>
        <strain evidence="2 3">DSM 103394</strain>
    </source>
</reference>
<protein>
    <submittedName>
        <fullName evidence="2">Uncharacterized protein YbjT (DUF2867 family)</fullName>
    </submittedName>
</protein>
<dbReference type="InterPro" id="IPR016040">
    <property type="entry name" value="NAD(P)-bd_dom"/>
</dbReference>
<proteinExistence type="predicted"/>
<evidence type="ECO:0000259" key="1">
    <source>
        <dbReference type="Pfam" id="PF13460"/>
    </source>
</evidence>
<keyword evidence="3" id="KW-1185">Reference proteome</keyword>
<sequence length="187" mass="20277">MTILVTGATGTVGRHVVDQLVNKGEKIRAVSRNPAKANLPKRVEVVEGDLTVPESLQAPFQGITALYLILSSDNAASPLQTNPKVIELAGKARVKRVTVLMDYEGNPIEQVLKDSGMEWTLLKPVEFMANVLADWLESIRSEGVVREPFGDVLSARVHEADIAAVAVETLIKDGHHGKSYFLTGPQV</sequence>
<feature type="domain" description="NAD(P)-binding" evidence="1">
    <location>
        <begin position="7"/>
        <end position="99"/>
    </location>
</feature>
<dbReference type="Pfam" id="PF13460">
    <property type="entry name" value="NAD_binding_10"/>
    <property type="match status" value="1"/>
</dbReference>
<gene>
    <name evidence="2" type="ORF">JOC74_000712</name>
</gene>
<dbReference type="Gene3D" id="3.40.50.720">
    <property type="entry name" value="NAD(P)-binding Rossmann-like Domain"/>
    <property type="match status" value="1"/>
</dbReference>
<name>A0ABS4CRQ8_9BACI</name>
<dbReference type="Proteomes" id="UP000674416">
    <property type="component" value="Unassembled WGS sequence"/>
</dbReference>
<accession>A0ABS4CRQ8</accession>
<dbReference type="SUPFAM" id="SSF51735">
    <property type="entry name" value="NAD(P)-binding Rossmann-fold domains"/>
    <property type="match status" value="1"/>
</dbReference>
<dbReference type="InterPro" id="IPR051604">
    <property type="entry name" value="Ergot_Alk_Oxidoreductase"/>
</dbReference>
<dbReference type="InterPro" id="IPR036291">
    <property type="entry name" value="NAD(P)-bd_dom_sf"/>
</dbReference>
<dbReference type="PANTHER" id="PTHR43162">
    <property type="match status" value="1"/>
</dbReference>
<dbReference type="EMBL" id="JAFDST010000001">
    <property type="protein sequence ID" value="MBP1080224.1"/>
    <property type="molecule type" value="Genomic_DNA"/>
</dbReference>
<evidence type="ECO:0000313" key="2">
    <source>
        <dbReference type="EMBL" id="MBP1080224.1"/>
    </source>
</evidence>
<comment type="caution">
    <text evidence="2">The sequence shown here is derived from an EMBL/GenBank/DDBJ whole genome shotgun (WGS) entry which is preliminary data.</text>
</comment>